<dbReference type="PROSITE" id="PS50235">
    <property type="entry name" value="USP_3"/>
    <property type="match status" value="1"/>
</dbReference>
<keyword evidence="4" id="KW-0645">Protease</keyword>
<gene>
    <name evidence="9" type="ORF">F3Y22_tig00111402pilonHSYRG00424</name>
</gene>
<dbReference type="PANTHER" id="PTHR21646:SF24">
    <property type="entry name" value="UBIQUITIN CARBOXYL-TERMINAL HYDROLASE"/>
    <property type="match status" value="1"/>
</dbReference>
<dbReference type="Proteomes" id="UP000436088">
    <property type="component" value="Unassembled WGS sequence"/>
</dbReference>
<reference evidence="9" key="1">
    <citation type="submission" date="2019-09" db="EMBL/GenBank/DDBJ databases">
        <title>Draft genome information of white flower Hibiscus syriacus.</title>
        <authorList>
            <person name="Kim Y.-M."/>
        </authorList>
    </citation>
    <scope>NUCLEOTIDE SEQUENCE [LARGE SCALE GENOMIC DNA]</scope>
    <source>
        <strain evidence="9">YM2019G1</strain>
    </source>
</reference>
<evidence type="ECO:0000256" key="4">
    <source>
        <dbReference type="ARBA" id="ARBA00022670"/>
    </source>
</evidence>
<dbReference type="InterPro" id="IPR028889">
    <property type="entry name" value="USP"/>
</dbReference>
<name>A0A6A2XQS6_HIBSY</name>
<dbReference type="PROSITE" id="PS00972">
    <property type="entry name" value="USP_1"/>
    <property type="match status" value="1"/>
</dbReference>
<accession>A0A6A2XQS6</accession>
<dbReference type="AlphaFoldDB" id="A0A6A2XQS6"/>
<evidence type="ECO:0000256" key="2">
    <source>
        <dbReference type="ARBA" id="ARBA00009085"/>
    </source>
</evidence>
<evidence type="ECO:0000313" key="9">
    <source>
        <dbReference type="EMBL" id="KAE8678881.1"/>
    </source>
</evidence>
<dbReference type="InterPro" id="IPR001394">
    <property type="entry name" value="Peptidase_C19_UCH"/>
</dbReference>
<keyword evidence="6 9" id="KW-0378">Hydrolase</keyword>
<protein>
    <recommendedName>
        <fullName evidence="3">ubiquitinyl hydrolase 1</fullName>
        <ecNumber evidence="3">3.4.19.12</ecNumber>
    </recommendedName>
</protein>
<dbReference type="Pfam" id="PF00443">
    <property type="entry name" value="UCH"/>
    <property type="match status" value="1"/>
</dbReference>
<sequence length="1056" mass="117929">MLGLPSEDLSDSTHLLDSAININNNNDQRVYFVPFRWWKDAQDSTSGGSASKTGVLYTATSGTSYAGPMKLINNIFNSDLTFNLRKEEDSLHGGENGEVSVSGRDFALVHGEMWLQSLKWHSDVKVAAKCGKGFSAAEDDMSDVYPLQLRLTIPRETNSLGVKISKKDNTAEIFRRACKIFSIDSEHIVLELQVYGLSDSMKCRELKKDEMLAQHPANGSSGASVLINGCNGTANFNFFCAAASAFGRSGEPCSLGLTGLQNLGNTCFMNSVIQCLAHTPMMVDNFLGDYGSEVNHDNPLGMNGEIASAFGDLLRRLWAPGATPVSPRTFKSKLSRFAPQFNGFNQHDSQELLAFLLDGLHEDLNRVKNKPYVEVKDDEGRQDKELADEYWQNHLARNDSIIVHVCQGQFKSTLVCPECKKVSTTFDPFIYLSLPLPSTTLRTMIVTIISTDGTSQPSPLTVTVPKSGKFEDLIQALSVASSLGADETFLVAEIYNNRIIRYLEEPADSLSLIRDDDRLVAYRLIKDIDKSPTVVFMHQQMEDTDGTSQPSPLTVTVPKSGKFEDLIQALSVASSLGADETFLVAEIYNNRIIRYLEEPADSLSLIRDDDRLVAYRLIKDIDKSPTVVFMHQQMEELYSSQGQFKSTLVCPECKKVSTTFDPFIYLSLPLPSTTLRTMIVTIISTDGTSQPSPLTVTVPKSGKFEDLIQALSVASSLGADETFLVAEIYNNRIIRYLEEPADSLSLIRDDDRLVAYRLIKDIDKAPTVVFMHQQMEDTSMDHGKLASSWKTVGIPLVARFSNVVNGSEIRSIYLKLLNPYRDTLEPTAIVDISQKEHELYPASNGFERPPYANGVVSPSEAELQFYVTDEKGIVKESPIVMGEAVPVVGVSGRFSSLAFLQRDLRNPSLYKCLEAFLMEEPLGPEDMWYCPGCKEHRLASKKLDLWRLPEILVIHLKRFSYNQFLKNKLETYVDFPIDNLDFSNYIGYKNGDLSNRYMLYAVSNHYGSVGGGHYTAFVHQGDGRWYEFDDSRVYPIGPEKIKTSAAYLLFYRRVVE</sequence>
<comment type="catalytic activity">
    <reaction evidence="1">
        <text>Thiol-dependent hydrolysis of ester, thioester, amide, peptide and isopeptide bonds formed by the C-terminal Gly of ubiquitin (a 76-residue protein attached to proteins as an intracellular targeting signal).</text>
        <dbReference type="EC" id="3.4.19.12"/>
    </reaction>
</comment>
<dbReference type="SUPFAM" id="SSF54001">
    <property type="entry name" value="Cysteine proteinases"/>
    <property type="match status" value="2"/>
</dbReference>
<dbReference type="InterPro" id="IPR050185">
    <property type="entry name" value="Ub_carboxyl-term_hydrolase"/>
</dbReference>
<dbReference type="GO" id="GO:0016579">
    <property type="term" value="P:protein deubiquitination"/>
    <property type="evidence" value="ECO:0007669"/>
    <property type="project" value="InterPro"/>
</dbReference>
<evidence type="ECO:0000256" key="7">
    <source>
        <dbReference type="ARBA" id="ARBA00022807"/>
    </source>
</evidence>
<dbReference type="PANTHER" id="PTHR21646">
    <property type="entry name" value="UBIQUITIN CARBOXYL-TERMINAL HYDROLASE"/>
    <property type="match status" value="1"/>
</dbReference>
<proteinExistence type="inferred from homology"/>
<dbReference type="CDD" id="cd02674">
    <property type="entry name" value="Peptidase_C19R"/>
    <property type="match status" value="1"/>
</dbReference>
<dbReference type="Pfam" id="PF25242">
    <property type="entry name" value="Ubiquitin_UBP8"/>
    <property type="match status" value="1"/>
</dbReference>
<dbReference type="InterPro" id="IPR018200">
    <property type="entry name" value="USP_CS"/>
</dbReference>
<dbReference type="InterPro" id="IPR057372">
    <property type="entry name" value="Ubiquitin_UBP8/5"/>
</dbReference>
<dbReference type="Gene3D" id="3.90.70.10">
    <property type="entry name" value="Cysteine proteinases"/>
    <property type="match status" value="3"/>
</dbReference>
<keyword evidence="5" id="KW-0833">Ubl conjugation pathway</keyword>
<dbReference type="EMBL" id="VEPZ02001331">
    <property type="protein sequence ID" value="KAE8678881.1"/>
    <property type="molecule type" value="Genomic_DNA"/>
</dbReference>
<evidence type="ECO:0000256" key="3">
    <source>
        <dbReference type="ARBA" id="ARBA00012759"/>
    </source>
</evidence>
<evidence type="ECO:0000256" key="5">
    <source>
        <dbReference type="ARBA" id="ARBA00022786"/>
    </source>
</evidence>
<dbReference type="GO" id="GO:0006508">
    <property type="term" value="P:proteolysis"/>
    <property type="evidence" value="ECO:0007669"/>
    <property type="project" value="UniProtKB-KW"/>
</dbReference>
<evidence type="ECO:0000313" key="10">
    <source>
        <dbReference type="Proteomes" id="UP000436088"/>
    </source>
</evidence>
<organism evidence="9 10">
    <name type="scientific">Hibiscus syriacus</name>
    <name type="common">Rose of Sharon</name>
    <dbReference type="NCBI Taxonomy" id="106335"/>
    <lineage>
        <taxon>Eukaryota</taxon>
        <taxon>Viridiplantae</taxon>
        <taxon>Streptophyta</taxon>
        <taxon>Embryophyta</taxon>
        <taxon>Tracheophyta</taxon>
        <taxon>Spermatophyta</taxon>
        <taxon>Magnoliopsida</taxon>
        <taxon>eudicotyledons</taxon>
        <taxon>Gunneridae</taxon>
        <taxon>Pentapetalae</taxon>
        <taxon>rosids</taxon>
        <taxon>malvids</taxon>
        <taxon>Malvales</taxon>
        <taxon>Malvaceae</taxon>
        <taxon>Malvoideae</taxon>
        <taxon>Hibiscus</taxon>
    </lineage>
</organism>
<comment type="similarity">
    <text evidence="2">Belongs to the peptidase C19 family.</text>
</comment>
<evidence type="ECO:0000259" key="8">
    <source>
        <dbReference type="PROSITE" id="PS50235"/>
    </source>
</evidence>
<feature type="domain" description="USP" evidence="8">
    <location>
        <begin position="258"/>
        <end position="1054"/>
    </location>
</feature>
<dbReference type="FunFam" id="3.90.70.10:FF:000046">
    <property type="entry name" value="ubiquitin carboxyl-terminal hydrolase 31"/>
    <property type="match status" value="1"/>
</dbReference>
<evidence type="ECO:0000256" key="6">
    <source>
        <dbReference type="ARBA" id="ARBA00022801"/>
    </source>
</evidence>
<keyword evidence="10" id="KW-1185">Reference proteome</keyword>
<dbReference type="InterPro" id="IPR038765">
    <property type="entry name" value="Papain-like_cys_pep_sf"/>
</dbReference>
<evidence type="ECO:0000256" key="1">
    <source>
        <dbReference type="ARBA" id="ARBA00000707"/>
    </source>
</evidence>
<keyword evidence="7" id="KW-0788">Thiol protease</keyword>
<comment type="caution">
    <text evidence="9">The sequence shown here is derived from an EMBL/GenBank/DDBJ whole genome shotgun (WGS) entry which is preliminary data.</text>
</comment>
<dbReference type="GO" id="GO:0004843">
    <property type="term" value="F:cysteine-type deubiquitinase activity"/>
    <property type="evidence" value="ECO:0007669"/>
    <property type="project" value="UniProtKB-EC"/>
</dbReference>
<dbReference type="EC" id="3.4.19.12" evidence="3"/>
<dbReference type="PROSITE" id="PS00973">
    <property type="entry name" value="USP_2"/>
    <property type="match status" value="1"/>
</dbReference>